<dbReference type="Proteomes" id="UP000001068">
    <property type="component" value="Chromosome"/>
</dbReference>
<protein>
    <submittedName>
        <fullName evidence="2">Uncharacterized protein</fullName>
    </submittedName>
</protein>
<accession>E8RAL6</accession>
<dbReference type="GeneID" id="10153870"/>
<keyword evidence="3" id="KW-1185">Reference proteome</keyword>
<evidence type="ECO:0000313" key="2">
    <source>
        <dbReference type="EMBL" id="ADV65452.1"/>
    </source>
</evidence>
<dbReference type="eggNOG" id="arCOG08873">
    <property type="taxonomic scope" value="Archaea"/>
</dbReference>
<reference evidence="2 3" key="2">
    <citation type="journal article" date="2011" name="Stand. Genomic Sci.">
        <title>Complete genome sequence of Desulfurococcus mucosus type strain (O7/1).</title>
        <authorList>
            <person name="Wirth R."/>
            <person name="Chertkov O."/>
            <person name="Held B."/>
            <person name="Lapidus A."/>
            <person name="Nolan M."/>
            <person name="Lucas S."/>
            <person name="Hammon N."/>
            <person name="Deshpande S."/>
            <person name="Cheng J.F."/>
            <person name="Tapia R."/>
            <person name="Han C."/>
            <person name="Goodwin L."/>
            <person name="Pitluck S."/>
            <person name="Liolios K."/>
            <person name="Ioanna P."/>
            <person name="Ivanova N."/>
            <person name="Mavromatis K."/>
            <person name="Mikhailova N."/>
            <person name="Pati A."/>
            <person name="Chen A."/>
            <person name="Palaniappan K."/>
            <person name="Land M."/>
            <person name="Hauser L."/>
            <person name="Chang Y.J."/>
            <person name="Jeffries C.D."/>
            <person name="Bilek Y."/>
            <person name="Hader T."/>
            <person name="Rohde M."/>
            <person name="Spring S."/>
            <person name="Sikorski J."/>
            <person name="Goker M."/>
            <person name="Woyke T."/>
            <person name="Bristow J."/>
            <person name="Eisen J.A."/>
            <person name="Markowitz V."/>
            <person name="Hugenholtz P."/>
            <person name="Kyrpides N.C."/>
            <person name="Klenk H.P."/>
        </authorList>
    </citation>
    <scope>NUCLEOTIDE SEQUENCE [LARGE SCALE GENOMIC DNA]</scope>
    <source>
        <strain evidence="3">ATCC 35584 / DSM 2162 / JCM 9187 / O7/1</strain>
    </source>
</reference>
<organism evidence="2 3">
    <name type="scientific">Desulfurococcus mucosus (strain ATCC 35584 / DSM 2162 / JCM 9187 / O7/1)</name>
    <dbReference type="NCBI Taxonomy" id="765177"/>
    <lineage>
        <taxon>Archaea</taxon>
        <taxon>Thermoproteota</taxon>
        <taxon>Thermoprotei</taxon>
        <taxon>Desulfurococcales</taxon>
        <taxon>Desulfurococcaceae</taxon>
        <taxon>Desulfurococcus</taxon>
    </lineage>
</organism>
<dbReference type="OrthoDB" id="18737at2157"/>
<keyword evidence="1" id="KW-0812">Transmembrane</keyword>
<keyword evidence="1" id="KW-0472">Membrane</keyword>
<keyword evidence="1" id="KW-1133">Transmembrane helix</keyword>
<evidence type="ECO:0000256" key="1">
    <source>
        <dbReference type="SAM" id="Phobius"/>
    </source>
</evidence>
<reference evidence="3" key="1">
    <citation type="submission" date="2010-11" db="EMBL/GenBank/DDBJ databases">
        <title>The complete genome of Desulfurococcus mucosus DSM 2162.</title>
        <authorList>
            <consortium name="US DOE Joint Genome Institute (JGI-PGF)"/>
            <person name="Lucas S."/>
            <person name="Copeland A."/>
            <person name="Lapidus A."/>
            <person name="Bruce D."/>
            <person name="Goodwin L."/>
            <person name="Pitluck S."/>
            <person name="Kyrpides N."/>
            <person name="Mavromatis K."/>
            <person name="Pagani I."/>
            <person name="Ivanova N."/>
            <person name="Ovchinnikova G."/>
            <person name="Chertkov O."/>
            <person name="Held B."/>
            <person name="Brettin T."/>
            <person name="Detter J.C."/>
            <person name="Tapia R."/>
            <person name="Han C."/>
            <person name="Land M."/>
            <person name="Hauser L."/>
            <person name="Markowitz V."/>
            <person name="Cheng J.-F."/>
            <person name="Hugenholtz P."/>
            <person name="Woyke T."/>
            <person name="Wu D."/>
            <person name="Wirth R."/>
            <person name="Bilek Y."/>
            <person name="Hader T."/>
            <person name="Klenk H.-P."/>
            <person name="Eisen J.A."/>
        </authorList>
    </citation>
    <scope>NUCLEOTIDE SEQUENCE [LARGE SCALE GENOMIC DNA]</scope>
    <source>
        <strain evidence="3">ATCC 35584 / DSM 2162 / JCM 9187 / O7/1</strain>
    </source>
</reference>
<feature type="transmembrane region" description="Helical" evidence="1">
    <location>
        <begin position="6"/>
        <end position="24"/>
    </location>
</feature>
<name>E8RAL6_DESM0</name>
<dbReference type="RefSeq" id="WP_013562674.1">
    <property type="nucleotide sequence ID" value="NC_014961.1"/>
</dbReference>
<evidence type="ECO:0000313" key="3">
    <source>
        <dbReference type="Proteomes" id="UP000001068"/>
    </source>
</evidence>
<proteinExistence type="predicted"/>
<dbReference type="HOGENOM" id="CLU_1709228_0_0_2"/>
<sequence length="151" mass="17188" precursor="true">MLVTLVLLVSISSAILISILIDAVKKHPYFAEAIRTYQLVEIPETPRSKGDIRRLRKYRALYKSAKRRLTLLFITHISLFSLVYVLMIFTVSLVSRSSEVVNIPVSIPFLSYMAETGVYRTHIYIVALIGFALPLYLVSRSVRFEQPGPRA</sequence>
<dbReference type="STRING" id="765177.Desmu_1155"/>
<dbReference type="EMBL" id="CP002363">
    <property type="protein sequence ID" value="ADV65452.1"/>
    <property type="molecule type" value="Genomic_DNA"/>
</dbReference>
<feature type="transmembrane region" description="Helical" evidence="1">
    <location>
        <begin position="69"/>
        <end position="94"/>
    </location>
</feature>
<feature type="transmembrane region" description="Helical" evidence="1">
    <location>
        <begin position="121"/>
        <end position="138"/>
    </location>
</feature>
<dbReference type="KEGG" id="dmu:Desmu_1155"/>
<dbReference type="AlphaFoldDB" id="E8RAL6"/>
<gene>
    <name evidence="2" type="ordered locus">Desmu_1155</name>
</gene>